<dbReference type="RefSeq" id="WP_183978929.1">
    <property type="nucleotide sequence ID" value="NZ_JACHEB010000008.1"/>
</dbReference>
<keyword evidence="2" id="KW-1185">Reference proteome</keyword>
<evidence type="ECO:0000313" key="1">
    <source>
        <dbReference type="EMBL" id="MBB5329958.1"/>
    </source>
</evidence>
<dbReference type="InterPro" id="IPR011050">
    <property type="entry name" value="Pectin_lyase_fold/virulence"/>
</dbReference>
<sequence>MRDFLAVSTIRAKNMFSDSRIFQTRLSPRGVRLAVYSLWLLLAGCAFGQTCTQTFTPANVGTSPYPGSNVNTAVQNGNGSTVLCFSSGTYSAGIDIFAAHPSGVVTLKPATGATVNMGLFNLNGVSNVTITGFSGSSSSGGMLIQVSGQGGNSNITFSDNAMTSFGVTVSNNTLANANILITNNTFVGFATAGEEDRMRVVGNTSCPDGITISNNLISGGESDGIQYGSSCGTQIINNEISNIHESSCNGIHCDAIQDAGGGVNTVISGNYIHDVSDCFLLDDGSTNTTITNNVCNTDGQDNFWMQFGGAQTIKLDHNTIRSTSGAQYGNDHNNNPSSNVTFTNNIFYSVPSQNSGQPPSGTTNINFNLCPTSGCSGANSIGGSTPTFTGGTSPTTYAGFALTSDSAGHNASSGGTDIGINTTTVVSGKPNPPTNLTASTQ</sequence>
<dbReference type="AlphaFoldDB" id="A0A9X0QGF5"/>
<name>A0A9X0QGF5_9BACT</name>
<gene>
    <name evidence="1" type="ORF">HDF14_003587</name>
</gene>
<dbReference type="Proteomes" id="UP000535182">
    <property type="component" value="Unassembled WGS sequence"/>
</dbReference>
<organism evidence="1 2">
    <name type="scientific">Tunturiibacter gelidiferens</name>
    <dbReference type="NCBI Taxonomy" id="3069689"/>
    <lineage>
        <taxon>Bacteria</taxon>
        <taxon>Pseudomonadati</taxon>
        <taxon>Acidobacteriota</taxon>
        <taxon>Terriglobia</taxon>
        <taxon>Terriglobales</taxon>
        <taxon>Acidobacteriaceae</taxon>
        <taxon>Tunturiibacter</taxon>
    </lineage>
</organism>
<protein>
    <submittedName>
        <fullName evidence="1">Phosphotransferase system IIB component</fullName>
    </submittedName>
</protein>
<dbReference type="SUPFAM" id="SSF51126">
    <property type="entry name" value="Pectin lyase-like"/>
    <property type="match status" value="1"/>
</dbReference>
<accession>A0A9X0QGF5</accession>
<dbReference type="SMART" id="SM00710">
    <property type="entry name" value="PbH1"/>
    <property type="match status" value="7"/>
</dbReference>
<dbReference type="Gene3D" id="2.160.20.10">
    <property type="entry name" value="Single-stranded right-handed beta-helix, Pectin lyase-like"/>
    <property type="match status" value="1"/>
</dbReference>
<dbReference type="InterPro" id="IPR006626">
    <property type="entry name" value="PbH1"/>
</dbReference>
<comment type="caution">
    <text evidence="1">The sequence shown here is derived from an EMBL/GenBank/DDBJ whole genome shotgun (WGS) entry which is preliminary data.</text>
</comment>
<dbReference type="InterPro" id="IPR012334">
    <property type="entry name" value="Pectin_lyas_fold"/>
</dbReference>
<evidence type="ECO:0000313" key="2">
    <source>
        <dbReference type="Proteomes" id="UP000535182"/>
    </source>
</evidence>
<dbReference type="EMBL" id="JACHEB010000008">
    <property type="protein sequence ID" value="MBB5329958.1"/>
    <property type="molecule type" value="Genomic_DNA"/>
</dbReference>
<proteinExistence type="predicted"/>
<reference evidence="1 2" key="1">
    <citation type="submission" date="2020-08" db="EMBL/GenBank/DDBJ databases">
        <title>Genomic Encyclopedia of Type Strains, Phase IV (KMG-V): Genome sequencing to study the core and pangenomes of soil and plant-associated prokaryotes.</title>
        <authorList>
            <person name="Whitman W."/>
        </authorList>
    </citation>
    <scope>NUCLEOTIDE SEQUENCE [LARGE SCALE GENOMIC DNA]</scope>
    <source>
        <strain evidence="1 2">X5P2</strain>
    </source>
</reference>